<evidence type="ECO:0000256" key="1">
    <source>
        <dbReference type="SAM" id="MobiDB-lite"/>
    </source>
</evidence>
<keyword evidence="3" id="KW-1185">Reference proteome</keyword>
<feature type="region of interest" description="Disordered" evidence="1">
    <location>
        <begin position="92"/>
        <end position="189"/>
    </location>
</feature>
<protein>
    <submittedName>
        <fullName evidence="2">Uncharacterized protein</fullName>
    </submittedName>
</protein>
<evidence type="ECO:0000313" key="2">
    <source>
        <dbReference type="EMBL" id="RDB23517.1"/>
    </source>
</evidence>
<dbReference type="InParanoid" id="A0A369JSJ1"/>
<proteinExistence type="predicted"/>
<comment type="caution">
    <text evidence="2">The sequence shown here is derived from an EMBL/GenBank/DDBJ whole genome shotgun (WGS) entry which is preliminary data.</text>
</comment>
<dbReference type="Proteomes" id="UP000076154">
    <property type="component" value="Unassembled WGS sequence"/>
</dbReference>
<dbReference type="AlphaFoldDB" id="A0A369JSJ1"/>
<name>A0A369JSJ1_HYPMA</name>
<feature type="compositionally biased region" description="Basic and acidic residues" evidence="1">
    <location>
        <begin position="140"/>
        <end position="170"/>
    </location>
</feature>
<gene>
    <name evidence="2" type="ORF">Hypma_009004</name>
</gene>
<dbReference type="EMBL" id="LUEZ02000046">
    <property type="protein sequence ID" value="RDB23517.1"/>
    <property type="molecule type" value="Genomic_DNA"/>
</dbReference>
<feature type="compositionally biased region" description="Basic and acidic residues" evidence="1">
    <location>
        <begin position="96"/>
        <end position="126"/>
    </location>
</feature>
<accession>A0A369JSJ1</accession>
<evidence type="ECO:0000313" key="3">
    <source>
        <dbReference type="Proteomes" id="UP000076154"/>
    </source>
</evidence>
<reference evidence="2" key="1">
    <citation type="submission" date="2018-04" db="EMBL/GenBank/DDBJ databases">
        <title>Whole genome sequencing of Hypsizygus marmoreus.</title>
        <authorList>
            <person name="Choi I.-G."/>
            <person name="Min B."/>
            <person name="Kim J.-G."/>
            <person name="Kim S."/>
            <person name="Oh Y.-L."/>
            <person name="Kong W.-S."/>
            <person name="Park H."/>
            <person name="Jeong J."/>
            <person name="Song E.-S."/>
        </authorList>
    </citation>
    <scope>NUCLEOTIDE SEQUENCE [LARGE SCALE GENOMIC DNA]</scope>
    <source>
        <strain evidence="2">51987-8</strain>
    </source>
</reference>
<sequence>MQPLPEVRGQILYPIAALDHIHKIHPDVKTLFSKRMNDVSFFLLADIDVTALDEHGIFKPTILVIVSKEPPKSCLESLQDICRPFEMTIRTLPEGPNERSAEPEKEQDIELDRGRKEHEDEEDGHHHAGGTNQGGPQGGHDAEDRQRRSGDHGAPFAKEDAVRKADERGACSRGGGNNTIVTSNGPRRTKYTSKIHIKVDQHQSQEIEMDQDVKIELTGDRMVSVGIKEFGVTASSGYYRLETIKFNFDPESEQTRHIHLRPSYTPGQLMSDTSERSNFRFRLENNNSVSWLYPILGSKASEAGLRMFAEDVDENTRLAPSLLYDYIGEMPLKSSVRTYCVWQLAISTFPKQPLPCYFRFVHLVDQDLPQPLAGDMTFRKTSQIILHHNPTSRTERTISDLEKGATPSLEEISKDEARHPVAQDRYGTRIDVPLSLSGDAAVVNKPGIMKKISSMFPGNKGH</sequence>
<organism evidence="2 3">
    <name type="scientific">Hypsizygus marmoreus</name>
    <name type="common">White beech mushroom</name>
    <name type="synonym">Agaricus marmoreus</name>
    <dbReference type="NCBI Taxonomy" id="39966"/>
    <lineage>
        <taxon>Eukaryota</taxon>
        <taxon>Fungi</taxon>
        <taxon>Dikarya</taxon>
        <taxon>Basidiomycota</taxon>
        <taxon>Agaricomycotina</taxon>
        <taxon>Agaricomycetes</taxon>
        <taxon>Agaricomycetidae</taxon>
        <taxon>Agaricales</taxon>
        <taxon>Tricholomatineae</taxon>
        <taxon>Lyophyllaceae</taxon>
        <taxon>Hypsizygus</taxon>
    </lineage>
</organism>